<accession>A0A7X0H3Q3</accession>
<dbReference type="PROSITE" id="PS50987">
    <property type="entry name" value="HTH_ARSR_2"/>
    <property type="match status" value="1"/>
</dbReference>
<evidence type="ECO:0000259" key="2">
    <source>
        <dbReference type="PROSITE" id="PS50987"/>
    </source>
</evidence>
<dbReference type="Gene3D" id="3.40.50.150">
    <property type="entry name" value="Vaccinia Virus protein VP39"/>
    <property type="match status" value="1"/>
</dbReference>
<reference evidence="3 4" key="1">
    <citation type="submission" date="2020-08" db="EMBL/GenBank/DDBJ databases">
        <title>Genomic Encyclopedia of Type Strains, Phase IV (KMG-IV): sequencing the most valuable type-strain genomes for metagenomic binning, comparative biology and taxonomic classification.</title>
        <authorList>
            <person name="Goeker M."/>
        </authorList>
    </citation>
    <scope>NUCLEOTIDE SEQUENCE [LARGE SCALE GENOMIC DNA]</scope>
    <source>
        <strain evidence="3 4">DSM 103725</strain>
    </source>
</reference>
<dbReference type="InterPro" id="IPR029063">
    <property type="entry name" value="SAM-dependent_MTases_sf"/>
</dbReference>
<protein>
    <submittedName>
        <fullName evidence="3">ArsR family transcriptional regulator</fullName>
    </submittedName>
</protein>
<proteinExistence type="predicted"/>
<dbReference type="PANTHER" id="PTHR43861">
    <property type="entry name" value="TRANS-ACONITATE 2-METHYLTRANSFERASE-RELATED"/>
    <property type="match status" value="1"/>
</dbReference>
<dbReference type="InterPro" id="IPR011991">
    <property type="entry name" value="ArsR-like_HTH"/>
</dbReference>
<dbReference type="InterPro" id="IPR036388">
    <property type="entry name" value="WH-like_DNA-bd_sf"/>
</dbReference>
<dbReference type="GO" id="GO:0008757">
    <property type="term" value="F:S-adenosylmethionine-dependent methyltransferase activity"/>
    <property type="evidence" value="ECO:0007669"/>
    <property type="project" value="InterPro"/>
</dbReference>
<organism evidence="3 4">
    <name type="scientific">Algisphaera agarilytica</name>
    <dbReference type="NCBI Taxonomy" id="1385975"/>
    <lineage>
        <taxon>Bacteria</taxon>
        <taxon>Pseudomonadati</taxon>
        <taxon>Planctomycetota</taxon>
        <taxon>Phycisphaerae</taxon>
        <taxon>Phycisphaerales</taxon>
        <taxon>Phycisphaeraceae</taxon>
        <taxon>Algisphaera</taxon>
    </lineage>
</organism>
<feature type="region of interest" description="Disordered" evidence="1">
    <location>
        <begin position="295"/>
        <end position="316"/>
    </location>
</feature>
<dbReference type="InterPro" id="IPR001845">
    <property type="entry name" value="HTH_ArsR_DNA-bd_dom"/>
</dbReference>
<keyword evidence="4" id="KW-1185">Reference proteome</keyword>
<gene>
    <name evidence="3" type="ORF">HNQ40_000529</name>
</gene>
<dbReference type="SUPFAM" id="SSF46785">
    <property type="entry name" value="Winged helix' DNA-binding domain"/>
    <property type="match status" value="1"/>
</dbReference>
<comment type="caution">
    <text evidence="3">The sequence shown here is derived from an EMBL/GenBank/DDBJ whole genome shotgun (WGS) entry which is preliminary data.</text>
</comment>
<dbReference type="NCBIfam" id="NF033788">
    <property type="entry name" value="HTH_metalloreg"/>
    <property type="match status" value="1"/>
</dbReference>
<dbReference type="InterPro" id="IPR013216">
    <property type="entry name" value="Methyltransf_11"/>
</dbReference>
<dbReference type="PRINTS" id="PR00778">
    <property type="entry name" value="HTHARSR"/>
</dbReference>
<dbReference type="SUPFAM" id="SSF53335">
    <property type="entry name" value="S-adenosyl-L-methionine-dependent methyltransferases"/>
    <property type="match status" value="1"/>
</dbReference>
<evidence type="ECO:0000256" key="1">
    <source>
        <dbReference type="SAM" id="MobiDB-lite"/>
    </source>
</evidence>
<dbReference type="Pfam" id="PF01022">
    <property type="entry name" value="HTH_5"/>
    <property type="match status" value="1"/>
</dbReference>
<sequence>MNRTDTQPDAMLRWLATLADATRVRLLRLLDRQELGVSDLCSVVQLPQSTVSRHLKVLADEDWLISRRQATTNLYRMVLDELDPAQRDLWVLTRDRVADWPTLAQDEVRLAARLAERAGDSSAFFDDAASGWDKTRTELYGDSFGYEALLALLPSDWTVADFGCGTGQLASALAPNVQNVVGIDNSSAMLKAAAAQTRGHDNVELKQGQLTNVPLEDASCDAVLCVLVLTYLDDPAAVIAEMHRVLKPGGKAVVVDLMLHDREDFRRSLGQRSMGFTPDSLTQILSDAGFSNADARSLKPAPEAKGPTLLLGHATR</sequence>
<evidence type="ECO:0000313" key="4">
    <source>
        <dbReference type="Proteomes" id="UP000541810"/>
    </source>
</evidence>
<dbReference type="RefSeq" id="WP_184676114.1">
    <property type="nucleotide sequence ID" value="NZ_JACHGY010000001.1"/>
</dbReference>
<dbReference type="EMBL" id="JACHGY010000001">
    <property type="protein sequence ID" value="MBB6428723.1"/>
    <property type="molecule type" value="Genomic_DNA"/>
</dbReference>
<name>A0A7X0H3Q3_9BACT</name>
<dbReference type="CDD" id="cd00090">
    <property type="entry name" value="HTH_ARSR"/>
    <property type="match status" value="1"/>
</dbReference>
<dbReference type="GO" id="GO:0003700">
    <property type="term" value="F:DNA-binding transcription factor activity"/>
    <property type="evidence" value="ECO:0007669"/>
    <property type="project" value="InterPro"/>
</dbReference>
<evidence type="ECO:0000313" key="3">
    <source>
        <dbReference type="EMBL" id="MBB6428723.1"/>
    </source>
</evidence>
<dbReference type="SMART" id="SM00418">
    <property type="entry name" value="HTH_ARSR"/>
    <property type="match status" value="1"/>
</dbReference>
<dbReference type="Proteomes" id="UP000541810">
    <property type="component" value="Unassembled WGS sequence"/>
</dbReference>
<dbReference type="AlphaFoldDB" id="A0A7X0H3Q3"/>
<feature type="domain" description="HTH arsR-type" evidence="2">
    <location>
        <begin position="3"/>
        <end position="97"/>
    </location>
</feature>
<dbReference type="Pfam" id="PF08241">
    <property type="entry name" value="Methyltransf_11"/>
    <property type="match status" value="1"/>
</dbReference>
<dbReference type="InterPro" id="IPR036390">
    <property type="entry name" value="WH_DNA-bd_sf"/>
</dbReference>
<dbReference type="Gene3D" id="1.10.10.10">
    <property type="entry name" value="Winged helix-like DNA-binding domain superfamily/Winged helix DNA-binding domain"/>
    <property type="match status" value="1"/>
</dbReference>
<dbReference type="CDD" id="cd02440">
    <property type="entry name" value="AdoMet_MTases"/>
    <property type="match status" value="1"/>
</dbReference>